<dbReference type="PATRIC" id="fig|1003200.3.peg.663"/>
<dbReference type="Pfam" id="PF05449">
    <property type="entry name" value="Phage_holin_3_7"/>
    <property type="match status" value="1"/>
</dbReference>
<sequence>MTDLPPTPALSLIAVACALLYAGTASRFLWYQPNGARHRRVLSCLATALIAALFCRAVEILLLHSPASLSELVIAALLFAGAWRARGNLATFTRGNPDV</sequence>
<evidence type="ECO:0008006" key="4">
    <source>
        <dbReference type="Google" id="ProtNLM"/>
    </source>
</evidence>
<feature type="transmembrane region" description="Helical" evidence="1">
    <location>
        <begin position="42"/>
        <end position="62"/>
    </location>
</feature>
<keyword evidence="1" id="KW-1133">Transmembrane helix</keyword>
<evidence type="ECO:0000256" key="1">
    <source>
        <dbReference type="SAM" id="Phobius"/>
    </source>
</evidence>
<protein>
    <recommendedName>
        <fullName evidence="4">Phage holin family protein</fullName>
    </recommendedName>
</protein>
<comment type="caution">
    <text evidence="2">The sequence shown here is derived from an EMBL/GenBank/DDBJ whole genome shotgun (WGS) entry which is preliminary data.</text>
</comment>
<proteinExistence type="predicted"/>
<gene>
    <name evidence="2" type="ORF">AXXA_03454</name>
</gene>
<evidence type="ECO:0000313" key="2">
    <source>
        <dbReference type="EMBL" id="EGP47927.1"/>
    </source>
</evidence>
<dbReference type="EMBL" id="AFRQ01000027">
    <property type="protein sequence ID" value="EGP47927.1"/>
    <property type="molecule type" value="Genomic_DNA"/>
</dbReference>
<dbReference type="RefSeq" id="WP_006390740.1">
    <property type="nucleotide sequence ID" value="NZ_GL982453.1"/>
</dbReference>
<dbReference type="InterPro" id="IPR008473">
    <property type="entry name" value="Phage_holin_3_7"/>
</dbReference>
<evidence type="ECO:0000313" key="3">
    <source>
        <dbReference type="Proteomes" id="UP000004853"/>
    </source>
</evidence>
<feature type="transmembrane region" description="Helical" evidence="1">
    <location>
        <begin position="12"/>
        <end position="30"/>
    </location>
</feature>
<accession>F7SVJ6</accession>
<dbReference type="OrthoDB" id="8667277at2"/>
<keyword evidence="1" id="KW-0812">Transmembrane</keyword>
<name>F7SVJ6_9BURK</name>
<reference evidence="2 3" key="1">
    <citation type="submission" date="2011-06" db="EMBL/GenBank/DDBJ databases">
        <authorList>
            <person name="Bador J."/>
            <person name="Amoureux L."/>
            <person name="Neuwirth C."/>
        </authorList>
    </citation>
    <scope>NUCLEOTIDE SEQUENCE [LARGE SCALE GENOMIC DNA]</scope>
    <source>
        <strain evidence="2 3">AXX-A</strain>
    </source>
</reference>
<dbReference type="Proteomes" id="UP000004853">
    <property type="component" value="Unassembled WGS sequence"/>
</dbReference>
<dbReference type="HOGENOM" id="CLU_171673_3_1_4"/>
<organism evidence="2 3">
    <name type="scientific">Achromobacter insuavis AXX-A</name>
    <dbReference type="NCBI Taxonomy" id="1003200"/>
    <lineage>
        <taxon>Bacteria</taxon>
        <taxon>Pseudomonadati</taxon>
        <taxon>Pseudomonadota</taxon>
        <taxon>Betaproteobacteria</taxon>
        <taxon>Burkholderiales</taxon>
        <taxon>Alcaligenaceae</taxon>
        <taxon>Achromobacter</taxon>
    </lineage>
</organism>
<keyword evidence="1" id="KW-0472">Membrane</keyword>
<dbReference type="AlphaFoldDB" id="F7SVJ6"/>